<organism evidence="2 3">
    <name type="scientific">Caballeronia concitans</name>
    <dbReference type="NCBI Taxonomy" id="1777133"/>
    <lineage>
        <taxon>Bacteria</taxon>
        <taxon>Pseudomonadati</taxon>
        <taxon>Pseudomonadota</taxon>
        <taxon>Betaproteobacteria</taxon>
        <taxon>Burkholderiales</taxon>
        <taxon>Burkholderiaceae</taxon>
        <taxon>Caballeronia</taxon>
    </lineage>
</organism>
<dbReference type="Pfam" id="PF14397">
    <property type="entry name" value="ATPgrasp_ST"/>
    <property type="match status" value="1"/>
</dbReference>
<keyword evidence="3" id="KW-1185">Reference proteome</keyword>
<name>A0A658R5B6_9BURK</name>
<evidence type="ECO:0000313" key="3">
    <source>
        <dbReference type="Proteomes" id="UP000198263"/>
    </source>
</evidence>
<dbReference type="AlphaFoldDB" id="A0A658R5B6"/>
<sequence>MPPTNAEHIARNSWNELRRRAFHRRHASEARNALARIERTLGKTNPAELRAADAYAREVLGEACYAPWLRVYTALNGTFIEGWIPDNYYGWIVVPRLKGHYGKVSDLKTLARVIFRDTAFPDAGYHVNGLFYSQDYRAVTPLLLEKTLFHDTDKIVFKSDQSGQGRSVLILRQQDFSLDLIKSLGNGVFQRFIRQHEVFSQFGSAAVATIRFTTVIDDQGSASLRACFLRLGRDADSHVRPATEICVSANLLDGCLQSTGYQSDWTYMQTHPDSKVAFVGTRLPAFQQCVAKVLELHGKFPFARCVGWDVTVDVDENVVVLEWNAEYNDVKFSEATQGPCFLGLGWEKLGQADYEVRGPSQQRGAKTIFG</sequence>
<dbReference type="EMBL" id="FCNV02000025">
    <property type="protein sequence ID" value="SAL52231.1"/>
    <property type="molecule type" value="Genomic_DNA"/>
</dbReference>
<dbReference type="OrthoDB" id="8736147at2"/>
<feature type="domain" description="Alpha-L-glutamate ligase-related protein ATP-grasp" evidence="1">
    <location>
        <begin position="186"/>
        <end position="336"/>
    </location>
</feature>
<protein>
    <recommendedName>
        <fullName evidence="1">Alpha-L-glutamate ligase-related protein ATP-grasp domain-containing protein</fullName>
    </recommendedName>
</protein>
<accession>A0A658R5B6</accession>
<evidence type="ECO:0000313" key="2">
    <source>
        <dbReference type="EMBL" id="SAL52231.1"/>
    </source>
</evidence>
<evidence type="ECO:0000259" key="1">
    <source>
        <dbReference type="Pfam" id="PF14397"/>
    </source>
</evidence>
<proteinExistence type="predicted"/>
<dbReference type="InterPro" id="IPR039523">
    <property type="entry name" value="RimK-rel_E_lig_ATP-grasp"/>
</dbReference>
<reference evidence="2 3" key="1">
    <citation type="submission" date="2016-01" db="EMBL/GenBank/DDBJ databases">
        <authorList>
            <person name="Peeters C."/>
        </authorList>
    </citation>
    <scope>NUCLEOTIDE SEQUENCE [LARGE SCALE GENOMIC DNA]</scope>
    <source>
        <strain evidence="2">LMG 29315</strain>
    </source>
</reference>
<comment type="caution">
    <text evidence="2">The sequence shown here is derived from an EMBL/GenBank/DDBJ whole genome shotgun (WGS) entry which is preliminary data.</text>
</comment>
<gene>
    <name evidence="2" type="ORF">AWB72_05558</name>
</gene>
<dbReference type="Proteomes" id="UP000198263">
    <property type="component" value="Unassembled WGS sequence"/>
</dbReference>